<gene>
    <name evidence="2" type="ORF">BU26DRAFT_578938</name>
</gene>
<dbReference type="Proteomes" id="UP000800094">
    <property type="component" value="Unassembled WGS sequence"/>
</dbReference>
<organism evidence="2 3">
    <name type="scientific">Trematosphaeria pertusa</name>
    <dbReference type="NCBI Taxonomy" id="390896"/>
    <lineage>
        <taxon>Eukaryota</taxon>
        <taxon>Fungi</taxon>
        <taxon>Dikarya</taxon>
        <taxon>Ascomycota</taxon>
        <taxon>Pezizomycotina</taxon>
        <taxon>Dothideomycetes</taxon>
        <taxon>Pleosporomycetidae</taxon>
        <taxon>Pleosporales</taxon>
        <taxon>Massarineae</taxon>
        <taxon>Trematosphaeriaceae</taxon>
        <taxon>Trematosphaeria</taxon>
    </lineage>
</organism>
<keyword evidence="3" id="KW-1185">Reference proteome</keyword>
<dbReference type="AlphaFoldDB" id="A0A6A6I6P1"/>
<evidence type="ECO:0000313" key="3">
    <source>
        <dbReference type="Proteomes" id="UP000800094"/>
    </source>
</evidence>
<dbReference type="EMBL" id="ML987201">
    <property type="protein sequence ID" value="KAF2245200.1"/>
    <property type="molecule type" value="Genomic_DNA"/>
</dbReference>
<proteinExistence type="predicted"/>
<reference evidence="2" key="1">
    <citation type="journal article" date="2020" name="Stud. Mycol.">
        <title>101 Dothideomycetes genomes: a test case for predicting lifestyles and emergence of pathogens.</title>
        <authorList>
            <person name="Haridas S."/>
            <person name="Albert R."/>
            <person name="Binder M."/>
            <person name="Bloem J."/>
            <person name="Labutti K."/>
            <person name="Salamov A."/>
            <person name="Andreopoulos B."/>
            <person name="Baker S."/>
            <person name="Barry K."/>
            <person name="Bills G."/>
            <person name="Bluhm B."/>
            <person name="Cannon C."/>
            <person name="Castanera R."/>
            <person name="Culley D."/>
            <person name="Daum C."/>
            <person name="Ezra D."/>
            <person name="Gonzalez J."/>
            <person name="Henrissat B."/>
            <person name="Kuo A."/>
            <person name="Liang C."/>
            <person name="Lipzen A."/>
            <person name="Lutzoni F."/>
            <person name="Magnuson J."/>
            <person name="Mondo S."/>
            <person name="Nolan M."/>
            <person name="Ohm R."/>
            <person name="Pangilinan J."/>
            <person name="Park H.-J."/>
            <person name="Ramirez L."/>
            <person name="Alfaro M."/>
            <person name="Sun H."/>
            <person name="Tritt A."/>
            <person name="Yoshinaga Y."/>
            <person name="Zwiers L.-H."/>
            <person name="Turgeon B."/>
            <person name="Goodwin S."/>
            <person name="Spatafora J."/>
            <person name="Crous P."/>
            <person name="Grigoriev I."/>
        </authorList>
    </citation>
    <scope>NUCLEOTIDE SEQUENCE</scope>
    <source>
        <strain evidence="2">CBS 122368</strain>
    </source>
</reference>
<dbReference type="InterPro" id="IPR040976">
    <property type="entry name" value="Pkinase_fungal"/>
</dbReference>
<accession>A0A6A6I6P1</accession>
<sequence length="70" mass="7723">EGRQRIECTAVLLSKTTGRPIYKASSLTSFLAAFEGCLNRYESLHTKAGMFQGDISPSNLMVNEEDNNPL</sequence>
<evidence type="ECO:0000259" key="1">
    <source>
        <dbReference type="Pfam" id="PF17667"/>
    </source>
</evidence>
<name>A0A6A6I6P1_9PLEO</name>
<feature type="domain" description="Fungal-type protein kinase" evidence="1">
    <location>
        <begin position="10"/>
        <end position="68"/>
    </location>
</feature>
<feature type="non-terminal residue" evidence="2">
    <location>
        <position position="1"/>
    </location>
</feature>
<protein>
    <recommendedName>
        <fullName evidence="1">Fungal-type protein kinase domain-containing protein</fullName>
    </recommendedName>
</protein>
<dbReference type="OrthoDB" id="5584477at2759"/>
<evidence type="ECO:0000313" key="2">
    <source>
        <dbReference type="EMBL" id="KAF2245200.1"/>
    </source>
</evidence>
<dbReference type="GeneID" id="54587768"/>
<dbReference type="Pfam" id="PF17667">
    <property type="entry name" value="Pkinase_fungal"/>
    <property type="match status" value="1"/>
</dbReference>
<dbReference type="RefSeq" id="XP_033680204.1">
    <property type="nucleotide sequence ID" value="XM_033834438.1"/>
</dbReference>